<dbReference type="GeneID" id="103389030"/>
<dbReference type="GO" id="GO:0008017">
    <property type="term" value="F:microtubule binding"/>
    <property type="evidence" value="ECO:0007669"/>
    <property type="project" value="InterPro"/>
</dbReference>
<sequence length="212" mass="24340">MSKQNNDPREKDTGSFWGEAWAEDPNDMAINFRKTAPGIPPHGVKETMIMDEAVNLENATTNMLTYVRPQFPGVRLKGIRREKIENAIMDQMIREETELNTVPPSSLIHFCSTTQRDFRAGGFKPQPIPTVHYHDYTSENAVTFWSENYKQAQGVTAVSNPKAPFKRSAYFSTPLSERVDDEGPPLFNCDEWDNFDFSISNYNYKKNRDGRF</sequence>
<feature type="compositionally biased region" description="Basic and acidic residues" evidence="1">
    <location>
        <begin position="1"/>
        <end position="13"/>
    </location>
</feature>
<feature type="region of interest" description="Disordered" evidence="1">
    <location>
        <begin position="1"/>
        <end position="20"/>
    </location>
</feature>
<dbReference type="GO" id="GO:0005737">
    <property type="term" value="C:cytoplasm"/>
    <property type="evidence" value="ECO:0007669"/>
    <property type="project" value="TreeGrafter"/>
</dbReference>
<evidence type="ECO:0000313" key="3">
    <source>
        <dbReference type="Proteomes" id="UP000265120"/>
    </source>
</evidence>
<dbReference type="CTD" id="26206"/>
<dbReference type="RefSeq" id="XP_008322510.1">
    <property type="nucleotide sequence ID" value="XM_008324288.3"/>
</dbReference>
<reference evidence="2" key="3">
    <citation type="submission" date="2025-09" db="UniProtKB">
        <authorList>
            <consortium name="Ensembl"/>
        </authorList>
    </citation>
    <scope>IDENTIFICATION</scope>
</reference>
<dbReference type="OrthoDB" id="2120499at2759"/>
<dbReference type="GO" id="GO:0045944">
    <property type="term" value="P:positive regulation of transcription by RNA polymerase II"/>
    <property type="evidence" value="ECO:0007669"/>
    <property type="project" value="TreeGrafter"/>
</dbReference>
<dbReference type="GeneTree" id="ENSGT01140000285468"/>
<accession>A0A3P8WHQ6</accession>
<dbReference type="AlphaFoldDB" id="A0A3P8WHQ6"/>
<proteinExistence type="predicted"/>
<reference evidence="2" key="2">
    <citation type="submission" date="2025-08" db="UniProtKB">
        <authorList>
            <consortium name="Ensembl"/>
        </authorList>
    </citation>
    <scope>IDENTIFICATION</scope>
</reference>
<evidence type="ECO:0000313" key="2">
    <source>
        <dbReference type="Ensembl" id="ENSCSEP00000024175.1"/>
    </source>
</evidence>
<dbReference type="PANTHER" id="PTHR15510">
    <property type="entry name" value="SPERM-ASSOCIATED ANTIGEN 8"/>
    <property type="match status" value="1"/>
</dbReference>
<dbReference type="InParanoid" id="A0A3P8WHQ6"/>
<evidence type="ECO:0000256" key="1">
    <source>
        <dbReference type="SAM" id="MobiDB-lite"/>
    </source>
</evidence>
<dbReference type="KEGG" id="csem:103389030"/>
<dbReference type="InterPro" id="IPR026124">
    <property type="entry name" value="Sperm-assoc_Ag8"/>
</dbReference>
<dbReference type="Proteomes" id="UP000265120">
    <property type="component" value="Chromosome 14"/>
</dbReference>
<dbReference type="OMA" id="EYCSTTQ"/>
<dbReference type="PANTHER" id="PTHR15510:SF5">
    <property type="entry name" value="SPERM-ASSOCIATED ANTIGEN 8"/>
    <property type="match status" value="1"/>
</dbReference>
<dbReference type="Pfam" id="PF22584">
    <property type="entry name" value="CFAP143"/>
    <property type="match status" value="1"/>
</dbReference>
<organism evidence="2 3">
    <name type="scientific">Cynoglossus semilaevis</name>
    <name type="common">Tongue sole</name>
    <dbReference type="NCBI Taxonomy" id="244447"/>
    <lineage>
        <taxon>Eukaryota</taxon>
        <taxon>Metazoa</taxon>
        <taxon>Chordata</taxon>
        <taxon>Craniata</taxon>
        <taxon>Vertebrata</taxon>
        <taxon>Euteleostomi</taxon>
        <taxon>Actinopterygii</taxon>
        <taxon>Neopterygii</taxon>
        <taxon>Teleostei</taxon>
        <taxon>Neoteleostei</taxon>
        <taxon>Acanthomorphata</taxon>
        <taxon>Carangaria</taxon>
        <taxon>Pleuronectiformes</taxon>
        <taxon>Pleuronectoidei</taxon>
        <taxon>Cynoglossidae</taxon>
        <taxon>Cynoglossinae</taxon>
        <taxon>Cynoglossus</taxon>
    </lineage>
</organism>
<name>A0A3P8WHQ6_CYNSE</name>
<dbReference type="GO" id="GO:0005634">
    <property type="term" value="C:nucleus"/>
    <property type="evidence" value="ECO:0007669"/>
    <property type="project" value="TreeGrafter"/>
</dbReference>
<protein>
    <submittedName>
        <fullName evidence="2">Sperm-associated antigen 8-like</fullName>
    </submittedName>
</protein>
<dbReference type="STRING" id="244447.ENSCSEP00000024175"/>
<keyword evidence="3" id="KW-1185">Reference proteome</keyword>
<reference evidence="2 3" key="1">
    <citation type="journal article" date="2014" name="Nat. Genet.">
        <title>Whole-genome sequence of a flatfish provides insights into ZW sex chromosome evolution and adaptation to a benthic lifestyle.</title>
        <authorList>
            <person name="Chen S."/>
            <person name="Zhang G."/>
            <person name="Shao C."/>
            <person name="Huang Q."/>
            <person name="Liu G."/>
            <person name="Zhang P."/>
            <person name="Song W."/>
            <person name="An N."/>
            <person name="Chalopin D."/>
            <person name="Volff J.N."/>
            <person name="Hong Y."/>
            <person name="Li Q."/>
            <person name="Sha Z."/>
            <person name="Zhou H."/>
            <person name="Xie M."/>
            <person name="Yu Q."/>
            <person name="Liu Y."/>
            <person name="Xiang H."/>
            <person name="Wang N."/>
            <person name="Wu K."/>
            <person name="Yang C."/>
            <person name="Zhou Q."/>
            <person name="Liao X."/>
            <person name="Yang L."/>
            <person name="Hu Q."/>
            <person name="Zhang J."/>
            <person name="Meng L."/>
            <person name="Jin L."/>
            <person name="Tian Y."/>
            <person name="Lian J."/>
            <person name="Yang J."/>
            <person name="Miao G."/>
            <person name="Liu S."/>
            <person name="Liang Z."/>
            <person name="Yan F."/>
            <person name="Li Y."/>
            <person name="Sun B."/>
            <person name="Zhang H."/>
            <person name="Zhang J."/>
            <person name="Zhu Y."/>
            <person name="Du M."/>
            <person name="Zhao Y."/>
            <person name="Schartl M."/>
            <person name="Tang Q."/>
            <person name="Wang J."/>
        </authorList>
    </citation>
    <scope>NUCLEOTIDE SEQUENCE</scope>
</reference>
<dbReference type="FunCoup" id="A0A3P8WHQ6">
    <property type="interactions" value="1"/>
</dbReference>
<dbReference type="Ensembl" id="ENSCSET00000024500.1">
    <property type="protein sequence ID" value="ENSCSEP00000024175.1"/>
    <property type="gene ID" value="ENSCSEG00000015424.1"/>
</dbReference>